<feature type="signal peptide" evidence="11">
    <location>
        <begin position="1"/>
        <end position="22"/>
    </location>
</feature>
<evidence type="ECO:0000256" key="2">
    <source>
        <dbReference type="ARBA" id="ARBA00022475"/>
    </source>
</evidence>
<evidence type="ECO:0000256" key="6">
    <source>
        <dbReference type="ARBA" id="ARBA00023136"/>
    </source>
</evidence>
<sequence>MANLLLLVGSICFLLAIQTATATTTNTTTTTTGSTISSSPDSTDSNITDTTEATTGSTISTTTGSTISSSPDSTDSNITDTTEVTKSTTTKTPTTAPHQCKTDSCKSHLANCVQLYDTYACQCVFGYYYDVNTCLQGKSFSGTIIHQFDISNDDISSTNSSGYTEIYRNVTSAISSGFSGEYGYKETIVLKIRVNEKINMFSVRGGIDVSVDIVNIFSVDSNITKLKVEENVKQYLNTTGIQGYTPKTNCDYFNCNDTTSTCKEGDVTPTCECKDGYYKVDLLDKSCMPKDSTTTTTTTTTDFKMITIIVGCVSAVIIIGLTGGLIAVAIRRKDIEDNEDDDNDRILVAKKQSGTFGLQNPATTNSHVTSPFTFPKVQAGSDWNQSSQVKRNGLNPGPPSYPQLGNVYTDDDEENDDVHISNNKGRIGNRGQTNPYNNPYSPGPMKPTQLPRTNGMKYGSPVDYGDDDDDGYHDIRGSSGVQMKPYNNRAPRATLDYSYPGSRKY</sequence>
<dbReference type="InterPro" id="IPR000742">
    <property type="entry name" value="EGF"/>
</dbReference>
<organism evidence="13 14">
    <name type="scientific">Huso huso</name>
    <name type="common">Beluga</name>
    <name type="synonym">Acipenser huso</name>
    <dbReference type="NCBI Taxonomy" id="61971"/>
    <lineage>
        <taxon>Eukaryota</taxon>
        <taxon>Metazoa</taxon>
        <taxon>Chordata</taxon>
        <taxon>Craniata</taxon>
        <taxon>Vertebrata</taxon>
        <taxon>Euteleostomi</taxon>
        <taxon>Actinopterygii</taxon>
        <taxon>Chondrostei</taxon>
        <taxon>Acipenseriformes</taxon>
        <taxon>Acipenseridae</taxon>
        <taxon>Huso</taxon>
    </lineage>
</organism>
<dbReference type="InterPro" id="IPR009030">
    <property type="entry name" value="Growth_fac_rcpt_cys_sf"/>
</dbReference>
<keyword evidence="3" id="KW-0245">EGF-like domain</keyword>
<accession>A0ABR0ZK76</accession>
<keyword evidence="10" id="KW-1133">Transmembrane helix</keyword>
<feature type="domain" description="EGF-like" evidence="12">
    <location>
        <begin position="121"/>
        <end position="134"/>
    </location>
</feature>
<keyword evidence="4 11" id="KW-0732">Signal</keyword>
<keyword evidence="5" id="KW-0677">Repeat</keyword>
<name>A0ABR0ZK76_HUSHU</name>
<evidence type="ECO:0000313" key="14">
    <source>
        <dbReference type="Proteomes" id="UP001369086"/>
    </source>
</evidence>
<dbReference type="PANTHER" id="PTHR24037:SF10">
    <property type="entry name" value="MUCIN-13"/>
    <property type="match status" value="1"/>
</dbReference>
<feature type="compositionally biased region" description="Polar residues" evidence="9">
    <location>
        <begin position="420"/>
        <end position="440"/>
    </location>
</feature>
<feature type="compositionally biased region" description="Polar residues" evidence="9">
    <location>
        <begin position="356"/>
        <end position="372"/>
    </location>
</feature>
<evidence type="ECO:0000256" key="9">
    <source>
        <dbReference type="SAM" id="MobiDB-lite"/>
    </source>
</evidence>
<keyword evidence="2" id="KW-1003">Cell membrane</keyword>
<feature type="chain" id="PRO_5045043543" description="EGF-like domain-containing protein" evidence="11">
    <location>
        <begin position="23"/>
        <end position="505"/>
    </location>
</feature>
<comment type="subcellular location">
    <subcellularLocation>
        <location evidence="1">Cell membrane</location>
    </subcellularLocation>
</comment>
<comment type="caution">
    <text evidence="13">The sequence shown here is derived from an EMBL/GenBank/DDBJ whole genome shotgun (WGS) entry which is preliminary data.</text>
</comment>
<keyword evidence="7" id="KW-1015">Disulfide bond</keyword>
<feature type="compositionally biased region" description="Polar residues" evidence="9">
    <location>
        <begin position="381"/>
        <end position="390"/>
    </location>
</feature>
<evidence type="ECO:0000256" key="10">
    <source>
        <dbReference type="SAM" id="Phobius"/>
    </source>
</evidence>
<proteinExistence type="predicted"/>
<evidence type="ECO:0000256" key="8">
    <source>
        <dbReference type="ARBA" id="ARBA00023180"/>
    </source>
</evidence>
<evidence type="ECO:0000256" key="7">
    <source>
        <dbReference type="ARBA" id="ARBA00023157"/>
    </source>
</evidence>
<protein>
    <recommendedName>
        <fullName evidence="12">EGF-like domain-containing protein</fullName>
    </recommendedName>
</protein>
<evidence type="ECO:0000256" key="5">
    <source>
        <dbReference type="ARBA" id="ARBA00022737"/>
    </source>
</evidence>
<dbReference type="Proteomes" id="UP001369086">
    <property type="component" value="Unassembled WGS sequence"/>
</dbReference>
<gene>
    <name evidence="13" type="ORF">HHUSO_G13179</name>
</gene>
<evidence type="ECO:0000256" key="1">
    <source>
        <dbReference type="ARBA" id="ARBA00004236"/>
    </source>
</evidence>
<feature type="compositionally biased region" description="Low complexity" evidence="9">
    <location>
        <begin position="26"/>
        <end position="95"/>
    </location>
</feature>
<reference evidence="13 14" key="1">
    <citation type="submission" date="2021-05" db="EMBL/GenBank/DDBJ databases">
        <authorList>
            <person name="Zahm M."/>
            <person name="Klopp C."/>
            <person name="Cabau C."/>
            <person name="Kuhl H."/>
            <person name="Suciu R."/>
            <person name="Ciorpac M."/>
            <person name="Holostenco D."/>
            <person name="Gessner J."/>
            <person name="Wuertz S."/>
            <person name="Hohne C."/>
            <person name="Stock M."/>
            <person name="Gislard M."/>
            <person name="Lluch J."/>
            <person name="Milhes M."/>
            <person name="Lampietro C."/>
            <person name="Lopez Roques C."/>
            <person name="Donnadieu C."/>
            <person name="Du K."/>
            <person name="Schartl M."/>
            <person name="Guiguen Y."/>
        </authorList>
    </citation>
    <scope>NUCLEOTIDE SEQUENCE [LARGE SCALE GENOMIC DNA]</scope>
    <source>
        <strain evidence="13">Hh-F2</strain>
        <tissue evidence="13">Blood</tissue>
    </source>
</reference>
<evidence type="ECO:0000256" key="3">
    <source>
        <dbReference type="ARBA" id="ARBA00022536"/>
    </source>
</evidence>
<evidence type="ECO:0000256" key="11">
    <source>
        <dbReference type="SAM" id="SignalP"/>
    </source>
</evidence>
<evidence type="ECO:0000256" key="4">
    <source>
        <dbReference type="ARBA" id="ARBA00022729"/>
    </source>
</evidence>
<feature type="transmembrane region" description="Helical" evidence="10">
    <location>
        <begin position="305"/>
        <end position="330"/>
    </location>
</feature>
<keyword evidence="8" id="KW-0325">Glycoprotein</keyword>
<dbReference type="PANTHER" id="PTHR24037">
    <property type="entry name" value="HEART DEVELOPMENT PROTEIN WITH EGF-LIKE DOMAINS 1"/>
    <property type="match status" value="1"/>
</dbReference>
<keyword evidence="10" id="KW-0812">Transmembrane</keyword>
<keyword evidence="14" id="KW-1185">Reference proteome</keyword>
<evidence type="ECO:0000313" key="13">
    <source>
        <dbReference type="EMBL" id="KAK6485214.1"/>
    </source>
</evidence>
<feature type="region of interest" description="Disordered" evidence="9">
    <location>
        <begin position="26"/>
        <end position="98"/>
    </location>
</feature>
<dbReference type="EMBL" id="JAHFZB010000010">
    <property type="protein sequence ID" value="KAK6485214.1"/>
    <property type="molecule type" value="Genomic_DNA"/>
</dbReference>
<keyword evidence="6 10" id="KW-0472">Membrane</keyword>
<feature type="region of interest" description="Disordered" evidence="9">
    <location>
        <begin position="356"/>
        <end position="505"/>
    </location>
</feature>
<dbReference type="SUPFAM" id="SSF57184">
    <property type="entry name" value="Growth factor receptor domain"/>
    <property type="match status" value="1"/>
</dbReference>
<evidence type="ECO:0000259" key="12">
    <source>
        <dbReference type="PROSITE" id="PS01186"/>
    </source>
</evidence>
<dbReference type="PROSITE" id="PS01186">
    <property type="entry name" value="EGF_2"/>
    <property type="match status" value="1"/>
</dbReference>